<dbReference type="RefSeq" id="WP_025410146.1">
    <property type="nucleotide sequence ID" value="NZ_CP007128.1"/>
</dbReference>
<evidence type="ECO:0000256" key="5">
    <source>
        <dbReference type="SAM" id="Phobius"/>
    </source>
</evidence>
<dbReference type="STRING" id="861299.J421_1081"/>
<dbReference type="InterPro" id="IPR050932">
    <property type="entry name" value="TM2D1-3-like"/>
</dbReference>
<sequence length="110" mass="11679">MTAITRPTKFCYACGAVIDAAAVACPTCGAKQPSTTALAVRSEKRILPAALLCFFLGVFGAHRFYVGKVGTGILQLCTLGGFGIWWLVDMIMIVVGSFKDADGEKITAWT</sequence>
<accession>W0RGU2</accession>
<dbReference type="GO" id="GO:0016020">
    <property type="term" value="C:membrane"/>
    <property type="evidence" value="ECO:0007669"/>
    <property type="project" value="UniProtKB-SubCell"/>
</dbReference>
<dbReference type="KEGG" id="gba:J421_1081"/>
<dbReference type="eggNOG" id="COG2314">
    <property type="taxonomic scope" value="Bacteria"/>
</dbReference>
<reference evidence="7 8" key="1">
    <citation type="journal article" date="2014" name="Genome Announc.">
        <title>Genome Sequence and Methylome of Soil Bacterium Gemmatirosa kalamazoonensis KBS708T, a Member of the Rarely Cultivated Gemmatimonadetes Phylum.</title>
        <authorList>
            <person name="Debruyn J.M."/>
            <person name="Radosevich M."/>
            <person name="Wommack K.E."/>
            <person name="Polson S.W."/>
            <person name="Hauser L.J."/>
            <person name="Fawaz M.N."/>
            <person name="Korlach J."/>
            <person name="Tsai Y.C."/>
        </authorList>
    </citation>
    <scope>NUCLEOTIDE SEQUENCE [LARGE SCALE GENOMIC DNA]</scope>
    <source>
        <strain evidence="7 8">KBS708</strain>
    </source>
</reference>
<dbReference type="PANTHER" id="PTHR21016">
    <property type="entry name" value="BETA-AMYLOID BINDING PROTEIN-RELATED"/>
    <property type="match status" value="1"/>
</dbReference>
<keyword evidence="2 5" id="KW-0812">Transmembrane</keyword>
<evidence type="ECO:0000256" key="1">
    <source>
        <dbReference type="ARBA" id="ARBA00004141"/>
    </source>
</evidence>
<keyword evidence="3 5" id="KW-1133">Transmembrane helix</keyword>
<comment type="subcellular location">
    <subcellularLocation>
        <location evidence="1">Membrane</location>
        <topology evidence="1">Multi-pass membrane protein</topology>
    </subcellularLocation>
</comment>
<dbReference type="InParanoid" id="W0RGU2"/>
<dbReference type="PATRIC" id="fig|861299.3.peg.1096"/>
<evidence type="ECO:0000313" key="7">
    <source>
        <dbReference type="EMBL" id="AHG88618.1"/>
    </source>
</evidence>
<evidence type="ECO:0000259" key="6">
    <source>
        <dbReference type="Pfam" id="PF05154"/>
    </source>
</evidence>
<dbReference type="PANTHER" id="PTHR21016:SF25">
    <property type="entry name" value="TM2 DOMAIN-CONTAINING PROTEIN DDB_G0277895-RELATED"/>
    <property type="match status" value="1"/>
</dbReference>
<organism evidence="7 8">
    <name type="scientific">Gemmatirosa kalamazoonensis</name>
    <dbReference type="NCBI Taxonomy" id="861299"/>
    <lineage>
        <taxon>Bacteria</taxon>
        <taxon>Pseudomonadati</taxon>
        <taxon>Gemmatimonadota</taxon>
        <taxon>Gemmatimonadia</taxon>
        <taxon>Gemmatimonadales</taxon>
        <taxon>Gemmatimonadaceae</taxon>
        <taxon>Gemmatirosa</taxon>
    </lineage>
</organism>
<dbReference type="Proteomes" id="UP000019151">
    <property type="component" value="Chromosome"/>
</dbReference>
<dbReference type="AlphaFoldDB" id="W0RGU2"/>
<feature type="transmembrane region" description="Helical" evidence="5">
    <location>
        <begin position="72"/>
        <end position="95"/>
    </location>
</feature>
<dbReference type="EMBL" id="CP007128">
    <property type="protein sequence ID" value="AHG88618.1"/>
    <property type="molecule type" value="Genomic_DNA"/>
</dbReference>
<evidence type="ECO:0000256" key="4">
    <source>
        <dbReference type="ARBA" id="ARBA00023136"/>
    </source>
</evidence>
<name>W0RGU2_9BACT</name>
<feature type="transmembrane region" description="Helical" evidence="5">
    <location>
        <begin position="46"/>
        <end position="66"/>
    </location>
</feature>
<gene>
    <name evidence="7" type="ORF">J421_1081</name>
</gene>
<evidence type="ECO:0000313" key="8">
    <source>
        <dbReference type="Proteomes" id="UP000019151"/>
    </source>
</evidence>
<dbReference type="Pfam" id="PF05154">
    <property type="entry name" value="TM2"/>
    <property type="match status" value="1"/>
</dbReference>
<protein>
    <recommendedName>
        <fullName evidence="6">TM2 domain-containing protein</fullName>
    </recommendedName>
</protein>
<dbReference type="InterPro" id="IPR007829">
    <property type="entry name" value="TM2"/>
</dbReference>
<dbReference type="OrthoDB" id="8215804at2"/>
<dbReference type="HOGENOM" id="CLU_081297_5_2_0"/>
<keyword evidence="4 5" id="KW-0472">Membrane</keyword>
<evidence type="ECO:0000256" key="3">
    <source>
        <dbReference type="ARBA" id="ARBA00022989"/>
    </source>
</evidence>
<evidence type="ECO:0000256" key="2">
    <source>
        <dbReference type="ARBA" id="ARBA00022692"/>
    </source>
</evidence>
<keyword evidence="8" id="KW-1185">Reference proteome</keyword>
<proteinExistence type="predicted"/>
<feature type="domain" description="TM2" evidence="6">
    <location>
        <begin position="43"/>
        <end position="91"/>
    </location>
</feature>